<dbReference type="AlphaFoldDB" id="A0A091DA65"/>
<name>A0A091DA65_FUKDA</name>
<gene>
    <name evidence="3" type="ORF">H920_11270</name>
</gene>
<feature type="domain" description="UBA" evidence="2">
    <location>
        <begin position="40"/>
        <end position="82"/>
    </location>
</feature>
<keyword evidence="4" id="KW-1185">Reference proteome</keyword>
<proteinExistence type="predicted"/>
<dbReference type="EMBL" id="KN122926">
    <property type="protein sequence ID" value="KFO27378.1"/>
    <property type="molecule type" value="Genomic_DNA"/>
</dbReference>
<dbReference type="GO" id="GO:0016301">
    <property type="term" value="F:kinase activity"/>
    <property type="evidence" value="ECO:0007669"/>
    <property type="project" value="UniProtKB-KW"/>
</dbReference>
<dbReference type="Gene3D" id="1.10.8.10">
    <property type="entry name" value="DNA helicase RuvA subunit, C-terminal domain"/>
    <property type="match status" value="1"/>
</dbReference>
<reference evidence="3 4" key="1">
    <citation type="submission" date="2013-11" db="EMBL/GenBank/DDBJ databases">
        <title>The Damaraland mole rat (Fukomys damarensis) genome and evolution of African mole rats.</title>
        <authorList>
            <person name="Gladyshev V.N."/>
            <person name="Fang X."/>
        </authorList>
    </citation>
    <scope>NUCLEOTIDE SEQUENCE [LARGE SCALE GENOMIC DNA]</scope>
    <source>
        <tissue evidence="3">Liver</tissue>
    </source>
</reference>
<evidence type="ECO:0000259" key="2">
    <source>
        <dbReference type="PROSITE" id="PS50030"/>
    </source>
</evidence>
<keyword evidence="3" id="KW-0418">Kinase</keyword>
<keyword evidence="3" id="KW-0808">Transferase</keyword>
<evidence type="ECO:0000256" key="1">
    <source>
        <dbReference type="SAM" id="MobiDB-lite"/>
    </source>
</evidence>
<evidence type="ECO:0000313" key="3">
    <source>
        <dbReference type="EMBL" id="KFO27378.1"/>
    </source>
</evidence>
<protein>
    <submittedName>
        <fullName evidence="3">Sperm motility kinase W</fullName>
    </submittedName>
</protein>
<accession>A0A091DA65</accession>
<evidence type="ECO:0000313" key="4">
    <source>
        <dbReference type="Proteomes" id="UP000028990"/>
    </source>
</evidence>
<dbReference type="PROSITE" id="PS50030">
    <property type="entry name" value="UBA"/>
    <property type="match status" value="1"/>
</dbReference>
<dbReference type="Proteomes" id="UP000028990">
    <property type="component" value="Unassembled WGS sequence"/>
</dbReference>
<organism evidence="3 4">
    <name type="scientific">Fukomys damarensis</name>
    <name type="common">Damaraland mole rat</name>
    <name type="synonym">Cryptomys damarensis</name>
    <dbReference type="NCBI Taxonomy" id="885580"/>
    <lineage>
        <taxon>Eukaryota</taxon>
        <taxon>Metazoa</taxon>
        <taxon>Chordata</taxon>
        <taxon>Craniata</taxon>
        <taxon>Vertebrata</taxon>
        <taxon>Euteleostomi</taxon>
        <taxon>Mammalia</taxon>
        <taxon>Eutheria</taxon>
        <taxon>Euarchontoglires</taxon>
        <taxon>Glires</taxon>
        <taxon>Rodentia</taxon>
        <taxon>Hystricomorpha</taxon>
        <taxon>Bathyergidae</taxon>
        <taxon>Fukomys</taxon>
    </lineage>
</organism>
<feature type="compositionally biased region" description="Low complexity" evidence="1">
    <location>
        <begin position="147"/>
        <end position="159"/>
    </location>
</feature>
<sequence>MPNIRKLLNHNPTMRPTVQKVLKHQWIQSVRPLSPPELLPVPTKRAILSCMAGMGFDPLTVMDTLRRKDYNHEMATFLLLQSQAPQGLGLSNPVEPVREAAEKTLWPLTGPAPSFHIPRRRASEPAPCTGRLFPRVKPRGGQGGRGSQPPTIIQRTPTPACPSSLALPLPACPSSLTLLFPVCPASLTLPCPVYPASQALELPALAPEPPLPLPTVGVDAGRLSRGASQAAYGPCAAAACHPGAPLTLGGPKYRAMRSNSMDMDVLPMADPAT</sequence>
<feature type="region of interest" description="Disordered" evidence="1">
    <location>
        <begin position="114"/>
        <end position="159"/>
    </location>
</feature>
<dbReference type="InterPro" id="IPR015940">
    <property type="entry name" value="UBA"/>
</dbReference>